<proteinExistence type="predicted"/>
<evidence type="ECO:0000313" key="3">
    <source>
        <dbReference type="Proteomes" id="UP001152795"/>
    </source>
</evidence>
<reference evidence="2" key="1">
    <citation type="submission" date="2020-04" db="EMBL/GenBank/DDBJ databases">
        <authorList>
            <person name="Alioto T."/>
            <person name="Alioto T."/>
            <person name="Gomez Garrido J."/>
        </authorList>
    </citation>
    <scope>NUCLEOTIDE SEQUENCE</scope>
    <source>
        <strain evidence="2">A484AB</strain>
    </source>
</reference>
<sequence length="53" mass="5959">ITNDSDDGCDEQLFWNGIPNNEVSENKGFDDSREDMDANVHQEQPVSTNVQTC</sequence>
<gene>
    <name evidence="2" type="ORF">PACLA_8A048009</name>
</gene>
<feature type="compositionally biased region" description="Acidic residues" evidence="1">
    <location>
        <begin position="1"/>
        <end position="10"/>
    </location>
</feature>
<feature type="region of interest" description="Disordered" evidence="1">
    <location>
        <begin position="1"/>
        <end position="53"/>
    </location>
</feature>
<dbReference type="EMBL" id="CACRXK020008750">
    <property type="protein sequence ID" value="CAB4015527.1"/>
    <property type="molecule type" value="Genomic_DNA"/>
</dbReference>
<feature type="compositionally biased region" description="Basic and acidic residues" evidence="1">
    <location>
        <begin position="24"/>
        <end position="40"/>
    </location>
</feature>
<feature type="compositionally biased region" description="Polar residues" evidence="1">
    <location>
        <begin position="41"/>
        <end position="53"/>
    </location>
</feature>
<evidence type="ECO:0000256" key="1">
    <source>
        <dbReference type="SAM" id="MobiDB-lite"/>
    </source>
</evidence>
<name>A0A6S7IDN0_PARCT</name>
<keyword evidence="3" id="KW-1185">Reference proteome</keyword>
<feature type="non-terminal residue" evidence="2">
    <location>
        <position position="1"/>
    </location>
</feature>
<dbReference type="Proteomes" id="UP001152795">
    <property type="component" value="Unassembled WGS sequence"/>
</dbReference>
<organism evidence="2 3">
    <name type="scientific">Paramuricea clavata</name>
    <name type="common">Red gorgonian</name>
    <name type="synonym">Violescent sea-whip</name>
    <dbReference type="NCBI Taxonomy" id="317549"/>
    <lineage>
        <taxon>Eukaryota</taxon>
        <taxon>Metazoa</taxon>
        <taxon>Cnidaria</taxon>
        <taxon>Anthozoa</taxon>
        <taxon>Octocorallia</taxon>
        <taxon>Malacalcyonacea</taxon>
        <taxon>Plexauridae</taxon>
        <taxon>Paramuricea</taxon>
    </lineage>
</organism>
<comment type="caution">
    <text evidence="2">The sequence shown here is derived from an EMBL/GenBank/DDBJ whole genome shotgun (WGS) entry which is preliminary data.</text>
</comment>
<dbReference type="AlphaFoldDB" id="A0A6S7IDN0"/>
<accession>A0A6S7IDN0</accession>
<evidence type="ECO:0000313" key="2">
    <source>
        <dbReference type="EMBL" id="CAB4015527.1"/>
    </source>
</evidence>
<protein>
    <submittedName>
        <fullName evidence="2">Uncharacterized protein</fullName>
    </submittedName>
</protein>